<reference evidence="2" key="1">
    <citation type="submission" date="2022-04" db="EMBL/GenBank/DDBJ databases">
        <title>Flavobacterium pygoscelis sp. nov. isolated from Chinstrap chick (Pygoscelis antarcticus).</title>
        <authorList>
            <person name="Irgang R."/>
            <person name="Poblete-Morales M."/>
            <person name="Avendano-Herrera R."/>
        </authorList>
    </citation>
    <scope>NUCLEOTIDE SEQUENCE</scope>
    <source>
        <strain evidence="2">I-SCBP12n</strain>
    </source>
</reference>
<proteinExistence type="predicted"/>
<feature type="transmembrane region" description="Helical" evidence="1">
    <location>
        <begin position="46"/>
        <end position="63"/>
    </location>
</feature>
<keyword evidence="1" id="KW-0812">Transmembrane</keyword>
<dbReference type="RefSeq" id="WP_248429360.1">
    <property type="nucleotide sequence ID" value="NZ_JALNUB010000020.1"/>
</dbReference>
<evidence type="ECO:0000313" key="2">
    <source>
        <dbReference type="EMBL" id="MCK8143357.1"/>
    </source>
</evidence>
<accession>A0A9X1XUA2</accession>
<dbReference type="AlphaFoldDB" id="A0A9X1XUA2"/>
<feature type="transmembrane region" description="Helical" evidence="1">
    <location>
        <begin position="21"/>
        <end position="40"/>
    </location>
</feature>
<protein>
    <submittedName>
        <fullName evidence="2">Uncharacterized protein</fullName>
    </submittedName>
</protein>
<comment type="caution">
    <text evidence="2">The sequence shown here is derived from an EMBL/GenBank/DDBJ whole genome shotgun (WGS) entry which is preliminary data.</text>
</comment>
<dbReference type="Proteomes" id="UP001139260">
    <property type="component" value="Unassembled WGS sequence"/>
</dbReference>
<organism evidence="2 3">
    <name type="scientific">Flavobacterium pygoscelis</name>
    <dbReference type="NCBI Taxonomy" id="2893176"/>
    <lineage>
        <taxon>Bacteria</taxon>
        <taxon>Pseudomonadati</taxon>
        <taxon>Bacteroidota</taxon>
        <taxon>Flavobacteriia</taxon>
        <taxon>Flavobacteriales</taxon>
        <taxon>Flavobacteriaceae</taxon>
        <taxon>Flavobacterium</taxon>
    </lineage>
</organism>
<keyword evidence="3" id="KW-1185">Reference proteome</keyword>
<keyword evidence="1" id="KW-0472">Membrane</keyword>
<sequence>MMNKFAIYKKNGKFYWSANKIYYCTLFTLLGLGYIFQNIFKPVEKISYWLAIATLIIGVIIKIRNSTLAESLQGTLEGDLIFSKEEITINEKSYSLTEIIKIKINNDDYIGKLINSSKGNIGPALSNGTNNSVILFLKSKETKVAKFELINSDDIQKIRTILIEYHLKEKIDFWELANVLGEKSSSEIKDLTEEITKNKHYR</sequence>
<evidence type="ECO:0000313" key="3">
    <source>
        <dbReference type="Proteomes" id="UP001139260"/>
    </source>
</evidence>
<dbReference type="EMBL" id="JALNUB010000020">
    <property type="protein sequence ID" value="MCK8143357.1"/>
    <property type="molecule type" value="Genomic_DNA"/>
</dbReference>
<name>A0A9X1XUA2_9FLAO</name>
<gene>
    <name evidence="2" type="ORF">MW871_15810</name>
</gene>
<evidence type="ECO:0000256" key="1">
    <source>
        <dbReference type="SAM" id="Phobius"/>
    </source>
</evidence>
<keyword evidence="1" id="KW-1133">Transmembrane helix</keyword>